<proteinExistence type="predicted"/>
<dbReference type="Proteomes" id="UP000572635">
    <property type="component" value="Unassembled WGS sequence"/>
</dbReference>
<dbReference type="AlphaFoldDB" id="A0A7W8QP74"/>
<organism evidence="1 2">
    <name type="scientific">Nocardiopsis composta</name>
    <dbReference type="NCBI Taxonomy" id="157465"/>
    <lineage>
        <taxon>Bacteria</taxon>
        <taxon>Bacillati</taxon>
        <taxon>Actinomycetota</taxon>
        <taxon>Actinomycetes</taxon>
        <taxon>Streptosporangiales</taxon>
        <taxon>Nocardiopsidaceae</taxon>
        <taxon>Nocardiopsis</taxon>
    </lineage>
</organism>
<dbReference type="EMBL" id="JACHDB010000001">
    <property type="protein sequence ID" value="MBB5433335.1"/>
    <property type="molecule type" value="Genomic_DNA"/>
</dbReference>
<sequence length="697" mass="76221">MSDHHDSSSGDDHGTRIQIGDVYGGVRPDVPFQDRVDVLERLDTWLAEAENGIGGRFWMVTGPPGYGVTTTVRKWIDDHVDRFPHAQILVDCGGGSGRGFGRGAEEVCDRYFALKGVETDGRGLDTPAAKAEFFLSLVEDQRAVLLLDDVRTAAQVTPFLTGASGLLVIVTAAGPVQRLARYRPRSLALKRMADTDLAALITGVLQDDDRCADTGAVTELAGHCLGLPLVARHAAGLLAARPDIPVRGLARRMAEHGRLGALEDGQGEAMPVPDDPSGVFEAHYRELDPRAAELYLGLGLHPTPDFDRWCGHAILHGHPRDEADAALRTLLARGLVQQGRPGRYAMHDLAHEHAARTAQRELPPARRRRISRRIADHYLYAAVAADRRLSQRWRVGPLYQAPAPYRLPDFAETDPAEWLGDSLDAIAACMEDAAGIRDPHPGYCWQMGEATNAYFTAHGRTDVRTTLLALAEQDAERCEEHDALARIRAQQGEMMLGRGRLDEADARFRLSLAAAERGTDPRGRGAALEWLGITRRKKGDGAAAIGFLDRSLPFLDATRARPFALHHMHKGDAYRVMGEDEAALAQYATALHFFAEHARTDRRDEANEGKVRLRRASLLPPGDRAEAVALITEALGLFRAAGRPYQQAKALEALGDADAGERADRSPWDEALKLFEEYRYPEDAARVRAKIAGGSSG</sequence>
<dbReference type="RefSeq" id="WP_184392993.1">
    <property type="nucleotide sequence ID" value="NZ_BAAAJD010000044.1"/>
</dbReference>
<evidence type="ECO:0000313" key="2">
    <source>
        <dbReference type="Proteomes" id="UP000572635"/>
    </source>
</evidence>
<dbReference type="Gene3D" id="1.25.40.10">
    <property type="entry name" value="Tetratricopeptide repeat domain"/>
    <property type="match status" value="1"/>
</dbReference>
<accession>A0A7W8QP74</accession>
<comment type="caution">
    <text evidence="1">The sequence shown here is derived from an EMBL/GenBank/DDBJ whole genome shotgun (WGS) entry which is preliminary data.</text>
</comment>
<dbReference type="InterPro" id="IPR011990">
    <property type="entry name" value="TPR-like_helical_dom_sf"/>
</dbReference>
<dbReference type="Gene3D" id="3.40.50.300">
    <property type="entry name" value="P-loop containing nucleotide triphosphate hydrolases"/>
    <property type="match status" value="1"/>
</dbReference>
<dbReference type="SUPFAM" id="SSF52540">
    <property type="entry name" value="P-loop containing nucleoside triphosphate hydrolases"/>
    <property type="match status" value="1"/>
</dbReference>
<dbReference type="SUPFAM" id="SSF48452">
    <property type="entry name" value="TPR-like"/>
    <property type="match status" value="1"/>
</dbReference>
<keyword evidence="2" id="KW-1185">Reference proteome</keyword>
<evidence type="ECO:0000313" key="1">
    <source>
        <dbReference type="EMBL" id="MBB5433335.1"/>
    </source>
</evidence>
<name>A0A7W8QP74_9ACTN</name>
<reference evidence="1 2" key="1">
    <citation type="submission" date="2020-08" db="EMBL/GenBank/DDBJ databases">
        <title>Sequencing the genomes of 1000 actinobacteria strains.</title>
        <authorList>
            <person name="Klenk H.-P."/>
        </authorList>
    </citation>
    <scope>NUCLEOTIDE SEQUENCE [LARGE SCALE GENOMIC DNA]</scope>
    <source>
        <strain evidence="1 2">DSM 44551</strain>
    </source>
</reference>
<gene>
    <name evidence="1" type="ORF">HDA36_003419</name>
</gene>
<protein>
    <submittedName>
        <fullName evidence="1">Tetratricopeptide (TPR) repeat protein</fullName>
    </submittedName>
</protein>
<dbReference type="InterPro" id="IPR027417">
    <property type="entry name" value="P-loop_NTPase"/>
</dbReference>